<reference evidence="14" key="4">
    <citation type="submission" date="2015-06" db="UniProtKB">
        <authorList>
            <consortium name="EnsemblFungi"/>
        </authorList>
    </citation>
    <scope>IDENTIFICATION</scope>
</reference>
<evidence type="ECO:0000256" key="6">
    <source>
        <dbReference type="ARBA" id="ARBA00022837"/>
    </source>
</evidence>
<dbReference type="PANTHER" id="PTHR31503">
    <property type="entry name" value="VACUOLAR CALCIUM ION TRANSPORTER"/>
    <property type="match status" value="1"/>
</dbReference>
<dbReference type="STRING" id="683840.U5HEA7"/>
<organism evidence="13">
    <name type="scientific">Microbotryum lychnidis-dioicae (strain p1A1 Lamole / MvSl-1064)</name>
    <name type="common">Anther smut fungus</name>
    <dbReference type="NCBI Taxonomy" id="683840"/>
    <lineage>
        <taxon>Eukaryota</taxon>
        <taxon>Fungi</taxon>
        <taxon>Dikarya</taxon>
        <taxon>Basidiomycota</taxon>
        <taxon>Pucciniomycotina</taxon>
        <taxon>Microbotryomycetes</taxon>
        <taxon>Microbotryales</taxon>
        <taxon>Microbotryaceae</taxon>
        <taxon>Microbotryum</taxon>
    </lineage>
</organism>
<dbReference type="OrthoDB" id="1699231at2759"/>
<reference evidence="15" key="1">
    <citation type="submission" date="2010-11" db="EMBL/GenBank/DDBJ databases">
        <title>The genome sequence of Microbotryum violaceum strain p1A1 Lamole.</title>
        <authorList>
            <person name="Cuomo C."/>
            <person name="Perlin M."/>
            <person name="Young S.K."/>
            <person name="Zeng Q."/>
            <person name="Gargeya S."/>
            <person name="Alvarado L."/>
            <person name="Berlin A."/>
            <person name="Chapman S.B."/>
            <person name="Chen Z."/>
            <person name="Freedman E."/>
            <person name="Gellesch M."/>
            <person name="Goldberg J."/>
            <person name="Griggs A."/>
            <person name="Gujja S."/>
            <person name="Heilman E."/>
            <person name="Heiman D."/>
            <person name="Howarth C."/>
            <person name="Mehta T."/>
            <person name="Neiman D."/>
            <person name="Pearson M."/>
            <person name="Roberts A."/>
            <person name="Saif S."/>
            <person name="Shea T."/>
            <person name="Shenoy N."/>
            <person name="Sisk P."/>
            <person name="Stolte C."/>
            <person name="Sykes S."/>
            <person name="White J."/>
            <person name="Yandava C."/>
            <person name="Haas B."/>
            <person name="Nusbaum C."/>
            <person name="Birren B."/>
        </authorList>
    </citation>
    <scope>NUCLEOTIDE SEQUENCE [LARGE SCALE GENOMIC DNA]</scope>
    <source>
        <strain evidence="15">p1A1 Lamole</strain>
    </source>
</reference>
<evidence type="ECO:0000256" key="11">
    <source>
        <dbReference type="SAM" id="Phobius"/>
    </source>
</evidence>
<feature type="transmembrane region" description="Helical" evidence="11">
    <location>
        <begin position="403"/>
        <end position="422"/>
    </location>
</feature>
<dbReference type="HOGENOM" id="CLU_008721_4_1_1"/>
<keyword evidence="4" id="KW-0109">Calcium transport</keyword>
<sequence>MAPGRWRQRSHQLFPQTIAKDSCIGVGTIIRNSVEVATMVFAESQILSLSRKKGLALLPSSSRLCSTAQRSRATAYKSVVPVCPFVVLTKQFVTLARRRMQAPTDDHPAPPATTFVAEPASTADFSLDENGAELGIPRGATSMPVPAVTTARSGSRRASSGLAARSTSTGANGDANELRQRPLRSMTAPNLGQRDLHYRPQPKTQPTKPLFTKELLVPKVPVGKPPGWRTSGMNIIKYSWLNVLLVFIPVSWAMHFSHQGSTITFVMSFLAIIPLAALLGFATEELALRVGDTIGGLMNCTFGNAVELIIAILALVKGEVRVVQAAMIGSVLSNSLLVLGTCQFVGGLRFHEQPYAMKQAQVNINALGLAINAIVIPVAFHVFRDLAGGTGTNLTTADTDVLHISHGIAIILLFVYLGYMMFQFWTHSYLYAPTDPSSAPIDMASPTIQDGPQPPANTAVFRMPSWGSSSDGESSISSVSNEEDEHAPKLSLYGALALLFTVTILAGFTAEWLVGAIEGLTATGAVGVEFVSLILLPLVGNAAEHVTAVTVAGKGKLDLAMSVAVGSSLQILLLVIPILILLGWAIGQPLSLYFDPFETLILFLAVVSVNWAIADSRTNWFEGLTLMCIYVIIALVIFYYDGIDNLSR</sequence>
<evidence type="ECO:0000256" key="9">
    <source>
        <dbReference type="ARBA" id="ARBA00023136"/>
    </source>
</evidence>
<dbReference type="OMA" id="CHRNEDQ"/>
<feature type="transmembrane region" description="Helical" evidence="11">
    <location>
        <begin position="362"/>
        <end position="383"/>
    </location>
</feature>
<keyword evidence="15" id="KW-1185">Reference proteome</keyword>
<reference evidence="13 15" key="3">
    <citation type="journal article" date="2015" name="BMC Genomics">
        <title>Sex and parasites: genomic and transcriptomic analysis of Microbotryum lychnidis-dioicae, the biotrophic and plant-castrating anther smut fungus.</title>
        <authorList>
            <person name="Perlin M.H."/>
            <person name="Amselem J."/>
            <person name="Fontanillas E."/>
            <person name="Toh S.S."/>
            <person name="Chen Z."/>
            <person name="Goldberg J."/>
            <person name="Duplessis S."/>
            <person name="Henrissat B."/>
            <person name="Young S."/>
            <person name="Zeng Q."/>
            <person name="Aguileta G."/>
            <person name="Petit E."/>
            <person name="Badouin H."/>
            <person name="Andrews J."/>
            <person name="Razeeq D."/>
            <person name="Gabaldon T."/>
            <person name="Quesneville H."/>
            <person name="Giraud T."/>
            <person name="Hood M.E."/>
            <person name="Schultz D.J."/>
            <person name="Cuomo C.A."/>
        </authorList>
    </citation>
    <scope>NUCLEOTIDE SEQUENCE [LARGE SCALE GENOMIC DNA]</scope>
    <source>
        <strain evidence="13">P1A1 Lamole</strain>
        <strain evidence="15">p1A1 Lamole</strain>
    </source>
</reference>
<dbReference type="EMBL" id="GL541716">
    <property type="protein sequence ID" value="KDE04082.1"/>
    <property type="molecule type" value="Genomic_DNA"/>
</dbReference>
<accession>U5HEA7</accession>
<dbReference type="GO" id="GO:0012505">
    <property type="term" value="C:endomembrane system"/>
    <property type="evidence" value="ECO:0007669"/>
    <property type="project" value="UniProtKB-SubCell"/>
</dbReference>
<dbReference type="NCBIfam" id="TIGR00378">
    <property type="entry name" value="cax"/>
    <property type="match status" value="1"/>
</dbReference>
<dbReference type="Pfam" id="PF01699">
    <property type="entry name" value="Na_Ca_ex"/>
    <property type="match status" value="2"/>
</dbReference>
<dbReference type="GO" id="GO:0015369">
    <property type="term" value="F:calcium:proton antiporter activity"/>
    <property type="evidence" value="ECO:0007669"/>
    <property type="project" value="InterPro"/>
</dbReference>
<feature type="transmembrane region" description="Helical" evidence="11">
    <location>
        <begin position="592"/>
        <end position="613"/>
    </location>
</feature>
<evidence type="ECO:0000313" key="15">
    <source>
        <dbReference type="Proteomes" id="UP000017200"/>
    </source>
</evidence>
<evidence type="ECO:0000256" key="10">
    <source>
        <dbReference type="SAM" id="MobiDB-lite"/>
    </source>
</evidence>
<dbReference type="GO" id="GO:0006874">
    <property type="term" value="P:intracellular calcium ion homeostasis"/>
    <property type="evidence" value="ECO:0007669"/>
    <property type="project" value="TreeGrafter"/>
</dbReference>
<evidence type="ECO:0000256" key="3">
    <source>
        <dbReference type="ARBA" id="ARBA00022448"/>
    </source>
</evidence>
<protein>
    <recommendedName>
        <fullName evidence="12">Sodium/calcium exchanger membrane region domain-containing protein</fullName>
    </recommendedName>
</protein>
<feature type="transmembrane region" description="Helical" evidence="11">
    <location>
        <begin position="490"/>
        <end position="514"/>
    </location>
</feature>
<name>U5HEA7_USTV1</name>
<dbReference type="InterPro" id="IPR004713">
    <property type="entry name" value="CaH_exchang"/>
</dbReference>
<feature type="transmembrane region" description="Helical" evidence="11">
    <location>
        <begin position="322"/>
        <end position="350"/>
    </location>
</feature>
<keyword evidence="9 11" id="KW-0472">Membrane</keyword>
<feature type="transmembrane region" description="Helical" evidence="11">
    <location>
        <begin position="238"/>
        <end position="256"/>
    </location>
</feature>
<dbReference type="InterPro" id="IPR004798">
    <property type="entry name" value="CAX-like"/>
</dbReference>
<evidence type="ECO:0000256" key="4">
    <source>
        <dbReference type="ARBA" id="ARBA00022568"/>
    </source>
</evidence>
<keyword evidence="8" id="KW-0406">Ion transport</keyword>
<evidence type="ECO:0000256" key="5">
    <source>
        <dbReference type="ARBA" id="ARBA00022692"/>
    </source>
</evidence>
<dbReference type="Gene3D" id="1.20.1420.30">
    <property type="entry name" value="NCX, central ion-binding region"/>
    <property type="match status" value="2"/>
</dbReference>
<dbReference type="GO" id="GO:0000329">
    <property type="term" value="C:fungal-type vacuole membrane"/>
    <property type="evidence" value="ECO:0007669"/>
    <property type="project" value="TreeGrafter"/>
</dbReference>
<feature type="transmembrane region" description="Helical" evidence="11">
    <location>
        <begin position="620"/>
        <end position="640"/>
    </location>
</feature>
<dbReference type="InterPro" id="IPR044880">
    <property type="entry name" value="NCX_ion-bd_dom_sf"/>
</dbReference>
<reference evidence="13" key="2">
    <citation type="submission" date="2010-11" db="EMBL/GenBank/DDBJ databases">
        <authorList>
            <consortium name="The Broad Institute Genome Sequencing Platform"/>
            <person name="Earl A."/>
            <person name="Ward D."/>
            <person name="Feldgarden M."/>
            <person name="Gevers D."/>
            <person name="Butler R."/>
            <person name="Young S.K."/>
            <person name="Zeng Q."/>
            <person name="Gargeya S."/>
            <person name="Fitzgerald M."/>
            <person name="Haas B."/>
            <person name="Abouelleil A."/>
            <person name="Alvarado L."/>
            <person name="Arachchi H.M."/>
            <person name="Berlin A."/>
            <person name="Brown A."/>
            <person name="Chapman S.B."/>
            <person name="Chen Z."/>
            <person name="Dunbar C."/>
            <person name="Freedman E."/>
            <person name="Gearin G."/>
            <person name="Gellesch M."/>
            <person name="Goldberg J."/>
            <person name="Griggs A."/>
            <person name="Gujja S."/>
            <person name="Heilman E."/>
            <person name="Heiman D."/>
            <person name="Howarth C."/>
            <person name="Larson L."/>
            <person name="Lui A."/>
            <person name="MacDonald P.J.P."/>
            <person name="Mehta T."/>
            <person name="Montmayeur A."/>
            <person name="Murphy C."/>
            <person name="Neiman D."/>
            <person name="Pearson M."/>
            <person name="Priest M."/>
            <person name="Roberts A."/>
            <person name="Saif S."/>
            <person name="Shea T."/>
            <person name="Shenoy N."/>
            <person name="Sisk P."/>
            <person name="Stolte C."/>
            <person name="Sykes S."/>
            <person name="White J."/>
            <person name="Yandava C."/>
            <person name="Wortman J."/>
            <person name="Nusbaum C."/>
            <person name="Birren B."/>
        </authorList>
    </citation>
    <scope>NUCLEOTIDE SEQUENCE</scope>
    <source>
        <strain evidence="13">P1A1 Lamole</strain>
    </source>
</reference>
<dbReference type="FunFam" id="1.20.1420.30:FF:000024">
    <property type="entry name" value="Calcium/proton exchanger, variant"/>
    <property type="match status" value="1"/>
</dbReference>
<dbReference type="AlphaFoldDB" id="U5HEA7"/>
<comment type="similarity">
    <text evidence="2">Belongs to the Ca(2+):cation antiporter (CaCA) (TC 2.A.19) family.</text>
</comment>
<proteinExistence type="inferred from homology"/>
<feature type="transmembrane region" description="Helical" evidence="11">
    <location>
        <begin position="262"/>
        <end position="282"/>
    </location>
</feature>
<keyword evidence="3" id="KW-0813">Transport</keyword>
<dbReference type="InParanoid" id="U5HEA7"/>
<gene>
    <name evidence="13" type="ORF">MVLG_05452</name>
</gene>
<evidence type="ECO:0000313" key="14">
    <source>
        <dbReference type="EnsemblFungi" id="MVLG_05452T0"/>
    </source>
</evidence>
<evidence type="ECO:0000313" key="13">
    <source>
        <dbReference type="EMBL" id="KDE04082.1"/>
    </source>
</evidence>
<evidence type="ECO:0000256" key="8">
    <source>
        <dbReference type="ARBA" id="ARBA00023065"/>
    </source>
</evidence>
<dbReference type="Proteomes" id="UP000017200">
    <property type="component" value="Unassembled WGS sequence"/>
</dbReference>
<evidence type="ECO:0000256" key="1">
    <source>
        <dbReference type="ARBA" id="ARBA00004127"/>
    </source>
</evidence>
<dbReference type="InterPro" id="IPR004837">
    <property type="entry name" value="NaCa_Exmemb"/>
</dbReference>
<dbReference type="EnsemblFungi" id="MVLG_05452T0">
    <property type="protein sequence ID" value="MVLG_05452T0"/>
    <property type="gene ID" value="MVLG_05452"/>
</dbReference>
<feature type="transmembrane region" description="Helical" evidence="11">
    <location>
        <begin position="294"/>
        <end position="316"/>
    </location>
</feature>
<keyword evidence="5 11" id="KW-0812">Transmembrane</keyword>
<evidence type="ECO:0000256" key="7">
    <source>
        <dbReference type="ARBA" id="ARBA00022989"/>
    </source>
</evidence>
<comment type="subcellular location">
    <subcellularLocation>
        <location evidence="1">Endomembrane system</location>
        <topology evidence="1">Multi-pass membrane protein</topology>
    </subcellularLocation>
</comment>
<dbReference type="EMBL" id="AEIJ01000573">
    <property type="status" value="NOT_ANNOTATED_CDS"/>
    <property type="molecule type" value="Genomic_DNA"/>
</dbReference>
<keyword evidence="6" id="KW-0106">Calcium</keyword>
<feature type="transmembrane region" description="Helical" evidence="11">
    <location>
        <begin position="559"/>
        <end position="586"/>
    </location>
</feature>
<feature type="region of interest" description="Disordered" evidence="10">
    <location>
        <begin position="135"/>
        <end position="208"/>
    </location>
</feature>
<feature type="compositionally biased region" description="Low complexity" evidence="10">
    <location>
        <begin position="147"/>
        <end position="171"/>
    </location>
</feature>
<feature type="domain" description="Sodium/calcium exchanger membrane region" evidence="12">
    <location>
        <begin position="261"/>
        <end position="425"/>
    </location>
</feature>
<feature type="domain" description="Sodium/calcium exchanger membrane region" evidence="12">
    <location>
        <begin position="496"/>
        <end position="638"/>
    </location>
</feature>
<evidence type="ECO:0000259" key="12">
    <source>
        <dbReference type="Pfam" id="PF01699"/>
    </source>
</evidence>
<keyword evidence="7 11" id="KW-1133">Transmembrane helix</keyword>
<dbReference type="PANTHER" id="PTHR31503:SF20">
    <property type="entry name" value="CA(2+)_H(+) EXCHANGER, PUTATIVE (EUROFUNG)-RELATED"/>
    <property type="match status" value="1"/>
</dbReference>
<evidence type="ECO:0000256" key="2">
    <source>
        <dbReference type="ARBA" id="ARBA00008170"/>
    </source>
</evidence>